<name>A0A6A5TD82_9PLEO</name>
<protein>
    <submittedName>
        <fullName evidence="1">Uncharacterized protein</fullName>
    </submittedName>
</protein>
<evidence type="ECO:0000313" key="1">
    <source>
        <dbReference type="EMBL" id="KAF1948716.1"/>
    </source>
</evidence>
<sequence length="192" mass="22486">MRSERLGKGKRERMERATWHRERCSRAGVIRQILGVYLHWRVARPLIGRVRNHPKNGKMIITTRAPCVSSTFRFHSVEYRQATPAWQLRYVFKGRDNACTLSNIRFFLLAVRVLFGATYEARLTPPRLDFARDASTSTESLYFQDMVVRLLTRLHHHLQDTEPPYLTTPSDFFLILILIPHTPTLGQRHFPS</sequence>
<dbReference type="AlphaFoldDB" id="A0A6A5TD82"/>
<dbReference type="Proteomes" id="UP000800035">
    <property type="component" value="Unassembled WGS sequence"/>
</dbReference>
<evidence type="ECO:0000313" key="2">
    <source>
        <dbReference type="Proteomes" id="UP000800035"/>
    </source>
</evidence>
<organism evidence="1 2">
    <name type="scientific">Byssothecium circinans</name>
    <dbReference type="NCBI Taxonomy" id="147558"/>
    <lineage>
        <taxon>Eukaryota</taxon>
        <taxon>Fungi</taxon>
        <taxon>Dikarya</taxon>
        <taxon>Ascomycota</taxon>
        <taxon>Pezizomycotina</taxon>
        <taxon>Dothideomycetes</taxon>
        <taxon>Pleosporomycetidae</taxon>
        <taxon>Pleosporales</taxon>
        <taxon>Massarineae</taxon>
        <taxon>Massarinaceae</taxon>
        <taxon>Byssothecium</taxon>
    </lineage>
</organism>
<dbReference type="EMBL" id="ML977050">
    <property type="protein sequence ID" value="KAF1948716.1"/>
    <property type="molecule type" value="Genomic_DNA"/>
</dbReference>
<gene>
    <name evidence="1" type="ORF">CC80DRAFT_498011</name>
</gene>
<accession>A0A6A5TD82</accession>
<proteinExistence type="predicted"/>
<reference evidence="1" key="1">
    <citation type="journal article" date="2020" name="Stud. Mycol.">
        <title>101 Dothideomycetes genomes: a test case for predicting lifestyles and emergence of pathogens.</title>
        <authorList>
            <person name="Haridas S."/>
            <person name="Albert R."/>
            <person name="Binder M."/>
            <person name="Bloem J."/>
            <person name="Labutti K."/>
            <person name="Salamov A."/>
            <person name="Andreopoulos B."/>
            <person name="Baker S."/>
            <person name="Barry K."/>
            <person name="Bills G."/>
            <person name="Bluhm B."/>
            <person name="Cannon C."/>
            <person name="Castanera R."/>
            <person name="Culley D."/>
            <person name="Daum C."/>
            <person name="Ezra D."/>
            <person name="Gonzalez J."/>
            <person name="Henrissat B."/>
            <person name="Kuo A."/>
            <person name="Liang C."/>
            <person name="Lipzen A."/>
            <person name="Lutzoni F."/>
            <person name="Magnuson J."/>
            <person name="Mondo S."/>
            <person name="Nolan M."/>
            <person name="Ohm R."/>
            <person name="Pangilinan J."/>
            <person name="Park H.-J."/>
            <person name="Ramirez L."/>
            <person name="Alfaro M."/>
            <person name="Sun H."/>
            <person name="Tritt A."/>
            <person name="Yoshinaga Y."/>
            <person name="Zwiers L.-H."/>
            <person name="Turgeon B."/>
            <person name="Goodwin S."/>
            <person name="Spatafora J."/>
            <person name="Crous P."/>
            <person name="Grigoriev I."/>
        </authorList>
    </citation>
    <scope>NUCLEOTIDE SEQUENCE</scope>
    <source>
        <strain evidence="1">CBS 675.92</strain>
    </source>
</reference>
<keyword evidence="2" id="KW-1185">Reference proteome</keyword>